<feature type="domain" description="PWWP" evidence="2">
    <location>
        <begin position="16"/>
        <end position="71"/>
    </location>
</feature>
<evidence type="ECO:0000259" key="2">
    <source>
        <dbReference type="PROSITE" id="PS50812"/>
    </source>
</evidence>
<dbReference type="OrthoDB" id="6727154at2759"/>
<gene>
    <name evidence="3" type="ORF">AVEN_174212_1</name>
</gene>
<protein>
    <recommendedName>
        <fullName evidence="2">PWWP domain-containing protein</fullName>
    </recommendedName>
</protein>
<dbReference type="Pfam" id="PF00855">
    <property type="entry name" value="PWWP"/>
    <property type="match status" value="1"/>
</dbReference>
<comment type="caution">
    <text evidence="3">The sequence shown here is derived from an EMBL/GenBank/DDBJ whole genome shotgun (WGS) entry which is preliminary data.</text>
</comment>
<reference evidence="3 4" key="1">
    <citation type="journal article" date="2019" name="Sci. Rep.">
        <title>Orb-weaving spider Araneus ventricosus genome elucidates the spidroin gene catalogue.</title>
        <authorList>
            <person name="Kono N."/>
            <person name="Nakamura H."/>
            <person name="Ohtoshi R."/>
            <person name="Moran D.A.P."/>
            <person name="Shinohara A."/>
            <person name="Yoshida Y."/>
            <person name="Fujiwara M."/>
            <person name="Mori M."/>
            <person name="Tomita M."/>
            <person name="Arakawa K."/>
        </authorList>
    </citation>
    <scope>NUCLEOTIDE SEQUENCE [LARGE SCALE GENOMIC DNA]</scope>
</reference>
<feature type="compositionally biased region" description="Basic and acidic residues" evidence="1">
    <location>
        <begin position="250"/>
        <end position="263"/>
    </location>
</feature>
<feature type="region of interest" description="Disordered" evidence="1">
    <location>
        <begin position="131"/>
        <end position="299"/>
    </location>
</feature>
<dbReference type="EMBL" id="BGPR01002953">
    <property type="protein sequence ID" value="GBM81532.1"/>
    <property type="molecule type" value="Genomic_DNA"/>
</dbReference>
<dbReference type="PROSITE" id="PS50812">
    <property type="entry name" value="PWWP"/>
    <property type="match status" value="1"/>
</dbReference>
<evidence type="ECO:0000313" key="4">
    <source>
        <dbReference type="Proteomes" id="UP000499080"/>
    </source>
</evidence>
<sequence length="344" mass="39325">MSAKMPGTRICTEFTRGELVWAHLKGYPHWPAIVISHREENKRTSSKYVLFFGTKDHAWIKKCNLYPYDDHYDKYSAVQDPKLYIAVKAVERYRRELLTDVMYNEHSNEDLQENTRKLWLVNFSNEAIEEVENEKKRQKLKRKKTPGKDSTQSSLSRKKPKMSPSKDVRKEPQRTGKSGTNVRFQVSKKHKTYSFAKYARKESKLSGKHKANKADLKKNSSRENSAQSCKKPEIAVSITNSKRGPKHSKKPEASNKSGVEKCSFKGNLARPRKASAKPKTSASARNLRREPKRTSKPQVIIKKSKIRYMASSGSSFVFPGPSTSARVPEIANGRIVVFIITQSF</sequence>
<dbReference type="SUPFAM" id="SSF63748">
    <property type="entry name" value="Tudor/PWWP/MBT"/>
    <property type="match status" value="1"/>
</dbReference>
<dbReference type="InterPro" id="IPR000313">
    <property type="entry name" value="PWWP_dom"/>
</dbReference>
<evidence type="ECO:0000256" key="1">
    <source>
        <dbReference type="SAM" id="MobiDB-lite"/>
    </source>
</evidence>
<dbReference type="SMART" id="SM00293">
    <property type="entry name" value="PWWP"/>
    <property type="match status" value="1"/>
</dbReference>
<feature type="compositionally biased region" description="Polar residues" evidence="1">
    <location>
        <begin position="175"/>
        <end position="184"/>
    </location>
</feature>
<dbReference type="AlphaFoldDB" id="A0A4Y2IXB3"/>
<accession>A0A4Y2IXB3</accession>
<feature type="compositionally biased region" description="Basic and acidic residues" evidence="1">
    <location>
        <begin position="164"/>
        <end position="174"/>
    </location>
</feature>
<dbReference type="Gene3D" id="2.30.30.140">
    <property type="match status" value="1"/>
</dbReference>
<keyword evidence="4" id="KW-1185">Reference proteome</keyword>
<name>A0A4Y2IXB3_ARAVE</name>
<evidence type="ECO:0000313" key="3">
    <source>
        <dbReference type="EMBL" id="GBM81532.1"/>
    </source>
</evidence>
<feature type="compositionally biased region" description="Basic residues" evidence="1">
    <location>
        <begin position="136"/>
        <end position="145"/>
    </location>
</feature>
<feature type="compositionally biased region" description="Basic and acidic residues" evidence="1">
    <location>
        <begin position="212"/>
        <end position="221"/>
    </location>
</feature>
<proteinExistence type="predicted"/>
<organism evidence="3 4">
    <name type="scientific">Araneus ventricosus</name>
    <name type="common">Orbweaver spider</name>
    <name type="synonym">Epeira ventricosa</name>
    <dbReference type="NCBI Taxonomy" id="182803"/>
    <lineage>
        <taxon>Eukaryota</taxon>
        <taxon>Metazoa</taxon>
        <taxon>Ecdysozoa</taxon>
        <taxon>Arthropoda</taxon>
        <taxon>Chelicerata</taxon>
        <taxon>Arachnida</taxon>
        <taxon>Araneae</taxon>
        <taxon>Araneomorphae</taxon>
        <taxon>Entelegynae</taxon>
        <taxon>Araneoidea</taxon>
        <taxon>Araneidae</taxon>
        <taxon>Araneus</taxon>
    </lineage>
</organism>
<dbReference type="Proteomes" id="UP000499080">
    <property type="component" value="Unassembled WGS sequence"/>
</dbReference>